<evidence type="ECO:0000256" key="2">
    <source>
        <dbReference type="ARBA" id="ARBA00008029"/>
    </source>
</evidence>
<keyword evidence="6" id="KW-0131">Cell cycle</keyword>
<protein>
    <submittedName>
        <fullName evidence="9">Uncharacterized protein</fullName>
    </submittedName>
</protein>
<dbReference type="GO" id="GO:0000776">
    <property type="term" value="C:kinetochore"/>
    <property type="evidence" value="ECO:0007669"/>
    <property type="project" value="TreeGrafter"/>
</dbReference>
<comment type="subcellular location">
    <subcellularLocation>
        <location evidence="1">Nucleus</location>
    </subcellularLocation>
</comment>
<evidence type="ECO:0000313" key="9">
    <source>
        <dbReference type="WBParaSite" id="PSU_v2.g4877.t1"/>
    </source>
</evidence>
<sequence length="158" mass="18941">MIENPFQYTVKEHENLKRRRLDDGGYDLGQSMEQLEEIKKLKNEIEKLNAQSDRARAFQNEFSQRYRESVRNITSYDIKMRNDEFIDVSNVYDLGNHFSFQHEGKEINLLDSEYAKSWQQFMEKYLHEYDSLACFMSAVTIDLRSRQLQQQTTDSRFA</sequence>
<dbReference type="Pfam" id="PF05557">
    <property type="entry name" value="MAD"/>
    <property type="match status" value="1"/>
</dbReference>
<evidence type="ECO:0000256" key="3">
    <source>
        <dbReference type="ARBA" id="ARBA00022618"/>
    </source>
</evidence>
<keyword evidence="8" id="KW-1185">Reference proteome</keyword>
<keyword evidence="3" id="KW-0132">Cell division</keyword>
<evidence type="ECO:0000313" key="8">
    <source>
        <dbReference type="Proteomes" id="UP000887577"/>
    </source>
</evidence>
<keyword evidence="5" id="KW-0539">Nucleus</keyword>
<organism evidence="8 9">
    <name type="scientific">Panagrolaimus superbus</name>
    <dbReference type="NCBI Taxonomy" id="310955"/>
    <lineage>
        <taxon>Eukaryota</taxon>
        <taxon>Metazoa</taxon>
        <taxon>Ecdysozoa</taxon>
        <taxon>Nematoda</taxon>
        <taxon>Chromadorea</taxon>
        <taxon>Rhabditida</taxon>
        <taxon>Tylenchina</taxon>
        <taxon>Panagrolaimomorpha</taxon>
        <taxon>Panagrolaimoidea</taxon>
        <taxon>Panagrolaimidae</taxon>
        <taxon>Panagrolaimus</taxon>
    </lineage>
</organism>
<dbReference type="GO" id="GO:0007094">
    <property type="term" value="P:mitotic spindle assembly checkpoint signaling"/>
    <property type="evidence" value="ECO:0007669"/>
    <property type="project" value="InterPro"/>
</dbReference>
<dbReference type="GO" id="GO:0072686">
    <property type="term" value="C:mitotic spindle"/>
    <property type="evidence" value="ECO:0007669"/>
    <property type="project" value="TreeGrafter"/>
</dbReference>
<evidence type="ECO:0000256" key="5">
    <source>
        <dbReference type="ARBA" id="ARBA00023242"/>
    </source>
</evidence>
<dbReference type="PANTHER" id="PTHR23168">
    <property type="entry name" value="MITOTIC SPINDLE ASSEMBLY CHECKPOINT PROTEIN MAD1 MITOTIC ARREST DEFICIENT-LIKE PROTEIN 1"/>
    <property type="match status" value="1"/>
</dbReference>
<dbReference type="InterPro" id="IPR008672">
    <property type="entry name" value="Mad1"/>
</dbReference>
<dbReference type="Gene3D" id="3.30.457.60">
    <property type="match status" value="1"/>
</dbReference>
<feature type="coiled-coil region" evidence="7">
    <location>
        <begin position="28"/>
        <end position="61"/>
    </location>
</feature>
<dbReference type="GO" id="GO:0051301">
    <property type="term" value="P:cell division"/>
    <property type="evidence" value="ECO:0007669"/>
    <property type="project" value="UniProtKB-KW"/>
</dbReference>
<evidence type="ECO:0000256" key="4">
    <source>
        <dbReference type="ARBA" id="ARBA00022776"/>
    </source>
</evidence>
<evidence type="ECO:0000256" key="6">
    <source>
        <dbReference type="ARBA" id="ARBA00023306"/>
    </source>
</evidence>
<keyword evidence="7" id="KW-0175">Coiled coil</keyword>
<dbReference type="GO" id="GO:0051315">
    <property type="term" value="P:attachment of mitotic spindle microtubules to kinetochore"/>
    <property type="evidence" value="ECO:0007669"/>
    <property type="project" value="TreeGrafter"/>
</dbReference>
<dbReference type="Proteomes" id="UP000887577">
    <property type="component" value="Unplaced"/>
</dbReference>
<accession>A0A914YXQ0</accession>
<evidence type="ECO:0000256" key="1">
    <source>
        <dbReference type="ARBA" id="ARBA00004123"/>
    </source>
</evidence>
<dbReference type="PANTHER" id="PTHR23168:SF0">
    <property type="entry name" value="MITOTIC SPINDLE ASSEMBLY CHECKPOINT PROTEIN MAD1"/>
    <property type="match status" value="1"/>
</dbReference>
<dbReference type="GO" id="GO:0005635">
    <property type="term" value="C:nuclear envelope"/>
    <property type="evidence" value="ECO:0007669"/>
    <property type="project" value="TreeGrafter"/>
</dbReference>
<dbReference type="AlphaFoldDB" id="A0A914YXQ0"/>
<proteinExistence type="inferred from homology"/>
<keyword evidence="4" id="KW-0498">Mitosis</keyword>
<evidence type="ECO:0000256" key="7">
    <source>
        <dbReference type="SAM" id="Coils"/>
    </source>
</evidence>
<reference evidence="9" key="1">
    <citation type="submission" date="2022-11" db="UniProtKB">
        <authorList>
            <consortium name="WormBaseParasite"/>
        </authorList>
    </citation>
    <scope>IDENTIFICATION</scope>
</reference>
<name>A0A914YXQ0_9BILA</name>
<dbReference type="WBParaSite" id="PSU_v2.g4877.t1">
    <property type="protein sequence ID" value="PSU_v2.g4877.t1"/>
    <property type="gene ID" value="PSU_v2.g4877"/>
</dbReference>
<comment type="similarity">
    <text evidence="2">Belongs to the MAD1 family.</text>
</comment>